<name>A0A4V6JI49_SERRU</name>
<sequence length="76" mass="8602">MTGGDVRYRSGFADVEVEDALHQVRVALLACLARGVPARHRSERHDYYLSKLTQFDSRQQADAAVVAQLFAREERP</sequence>
<evidence type="ECO:0000313" key="1">
    <source>
        <dbReference type="EMBL" id="VTP66783.1"/>
    </source>
</evidence>
<dbReference type="AlphaFoldDB" id="A0A4V6JI49"/>
<gene>
    <name evidence="1" type="ORF">NCTC12971_04775</name>
</gene>
<accession>A0A4V6JI49</accession>
<dbReference type="Proteomes" id="UP000307968">
    <property type="component" value="Chromosome"/>
</dbReference>
<protein>
    <submittedName>
        <fullName evidence="1">Malonate decarboxylase subunit beta</fullName>
    </submittedName>
</protein>
<proteinExistence type="predicted"/>
<reference evidence="1 2" key="1">
    <citation type="submission" date="2019-05" db="EMBL/GenBank/DDBJ databases">
        <authorList>
            <consortium name="Pathogen Informatics"/>
        </authorList>
    </citation>
    <scope>NUCLEOTIDE SEQUENCE [LARGE SCALE GENOMIC DNA]</scope>
    <source>
        <strain evidence="1 2">NCTC12971</strain>
    </source>
</reference>
<evidence type="ECO:0000313" key="2">
    <source>
        <dbReference type="Proteomes" id="UP000307968"/>
    </source>
</evidence>
<organism evidence="1 2">
    <name type="scientific">Serratia rubidaea</name>
    <name type="common">Serratia marinorubra</name>
    <dbReference type="NCBI Taxonomy" id="61652"/>
    <lineage>
        <taxon>Bacteria</taxon>
        <taxon>Pseudomonadati</taxon>
        <taxon>Pseudomonadota</taxon>
        <taxon>Gammaproteobacteria</taxon>
        <taxon>Enterobacterales</taxon>
        <taxon>Yersiniaceae</taxon>
        <taxon>Serratia</taxon>
    </lineage>
</organism>
<dbReference type="EMBL" id="LR590463">
    <property type="protein sequence ID" value="VTP66783.1"/>
    <property type="molecule type" value="Genomic_DNA"/>
</dbReference>